<evidence type="ECO:0000256" key="1">
    <source>
        <dbReference type="SAM" id="MobiDB-lite"/>
    </source>
</evidence>
<dbReference type="InterPro" id="IPR021967">
    <property type="entry name" value="Nup98_C"/>
</dbReference>
<name>A0A1X2I6T9_9FUNG</name>
<proteinExistence type="predicted"/>
<dbReference type="Pfam" id="PF12110">
    <property type="entry name" value="Nup96"/>
    <property type="match status" value="1"/>
</dbReference>
<evidence type="ECO:0000313" key="4">
    <source>
        <dbReference type="Proteomes" id="UP000193560"/>
    </source>
</evidence>
<gene>
    <name evidence="3" type="ORF">BCR42DRAFT_422621</name>
</gene>
<comment type="caution">
    <text evidence="3">The sequence shown here is derived from an EMBL/GenBank/DDBJ whole genome shotgun (WGS) entry which is preliminary data.</text>
</comment>
<dbReference type="Proteomes" id="UP000193560">
    <property type="component" value="Unassembled WGS sequence"/>
</dbReference>
<evidence type="ECO:0000313" key="3">
    <source>
        <dbReference type="EMBL" id="ORZ10556.1"/>
    </source>
</evidence>
<sequence>MSFNVYSSPTGKRLNADAFQMEDQSLKKQRVFDEPISPSTSTTMVPERKTGDVNSVAIKNQSNKLMMTFVQNQSTIVTVDDEPHAQLLLNLYSTQLVDHIMDSPIYTYDEQQVWSLAALLFGQEQAVINHNNNNNNSSIPPPSPSPTIESSTTGLTATVTQQQQLRRLKNWICSTAIEEMQAEATLDVEGNTAEDIWQRAFYCMASGQVVKACELVQRMGDEALVAMLVAHFQQEEGVCAAAKRQVLYWHQQGLFDPLPLYQRKMWYVLQGYLGYVDAIKQVVTQDLPWPHVLLLYTIYGGDNEEDPFSGLAAYHAITAVDNPPGSPHLHRLHTRKNTAYVPPHCQWYALLQWWITHSYSGTFIANATYRKLLESRIPLRCRWLLLLHVPSLFANEPAVLESWKHQWCDELYHSGLEYMAILAGLFLIRPGPKIKQLLSMRQWDKEHYVARQLQIPPQWIIHAKALYALNHRLYDKEVDCYLEVNDNENARDAILNHMMPAIFFDNEKIDMVNVYLGQLAQLFPDDGDLQQTISMLRSIHVILNDYPRILSQSSTSPEELASMANELALIMQSIGYLKDQVFCSKIAGQLLSTASLFMDDDQLNTLIKTCPVEIDANQSMMERLPYTMPRK</sequence>
<dbReference type="EMBL" id="MCGE01000024">
    <property type="protein sequence ID" value="ORZ10556.1"/>
    <property type="molecule type" value="Genomic_DNA"/>
</dbReference>
<organism evidence="3 4">
    <name type="scientific">Absidia repens</name>
    <dbReference type="NCBI Taxonomy" id="90262"/>
    <lineage>
        <taxon>Eukaryota</taxon>
        <taxon>Fungi</taxon>
        <taxon>Fungi incertae sedis</taxon>
        <taxon>Mucoromycota</taxon>
        <taxon>Mucoromycotina</taxon>
        <taxon>Mucoromycetes</taxon>
        <taxon>Mucorales</taxon>
        <taxon>Cunninghamellaceae</taxon>
        <taxon>Absidia</taxon>
    </lineage>
</organism>
<protein>
    <recommendedName>
        <fullName evidence="2">Nuclear pore complex protein NUP96 C-terminal domain-containing protein</fullName>
    </recommendedName>
</protein>
<feature type="domain" description="Nuclear pore complex protein NUP96 C-terminal" evidence="2">
    <location>
        <begin position="198"/>
        <end position="467"/>
    </location>
</feature>
<accession>A0A1X2I6T9</accession>
<feature type="region of interest" description="Disordered" evidence="1">
    <location>
        <begin position="131"/>
        <end position="151"/>
    </location>
</feature>
<dbReference type="AlphaFoldDB" id="A0A1X2I6T9"/>
<keyword evidence="4" id="KW-1185">Reference proteome</keyword>
<evidence type="ECO:0000259" key="2">
    <source>
        <dbReference type="Pfam" id="PF12110"/>
    </source>
</evidence>
<dbReference type="STRING" id="90262.A0A1X2I6T9"/>
<dbReference type="OrthoDB" id="3797628at2759"/>
<reference evidence="3 4" key="1">
    <citation type="submission" date="2016-07" db="EMBL/GenBank/DDBJ databases">
        <title>Pervasive Adenine N6-methylation of Active Genes in Fungi.</title>
        <authorList>
            <consortium name="DOE Joint Genome Institute"/>
            <person name="Mondo S.J."/>
            <person name="Dannebaum R.O."/>
            <person name="Kuo R.C."/>
            <person name="Labutti K."/>
            <person name="Haridas S."/>
            <person name="Kuo A."/>
            <person name="Salamov A."/>
            <person name="Ahrendt S.R."/>
            <person name="Lipzen A."/>
            <person name="Sullivan W."/>
            <person name="Andreopoulos W.B."/>
            <person name="Clum A."/>
            <person name="Lindquist E."/>
            <person name="Daum C."/>
            <person name="Ramamoorthy G.K."/>
            <person name="Gryganskyi A."/>
            <person name="Culley D."/>
            <person name="Magnuson J.K."/>
            <person name="James T.Y."/>
            <person name="O'Malley M.A."/>
            <person name="Stajich J.E."/>
            <person name="Spatafora J.W."/>
            <person name="Visel A."/>
            <person name="Grigoriev I.V."/>
        </authorList>
    </citation>
    <scope>NUCLEOTIDE SEQUENCE [LARGE SCALE GENOMIC DNA]</scope>
    <source>
        <strain evidence="3 4">NRRL 1336</strain>
    </source>
</reference>
<dbReference type="Gene3D" id="1.25.40.690">
    <property type="match status" value="1"/>
</dbReference>